<name>A0A7J6DBL2_9TELE</name>
<evidence type="ECO:0000313" key="2">
    <source>
        <dbReference type="Proteomes" id="UP000579812"/>
    </source>
</evidence>
<organism evidence="1 2">
    <name type="scientific">Onychostoma macrolepis</name>
    <dbReference type="NCBI Taxonomy" id="369639"/>
    <lineage>
        <taxon>Eukaryota</taxon>
        <taxon>Metazoa</taxon>
        <taxon>Chordata</taxon>
        <taxon>Craniata</taxon>
        <taxon>Vertebrata</taxon>
        <taxon>Euteleostomi</taxon>
        <taxon>Actinopterygii</taxon>
        <taxon>Neopterygii</taxon>
        <taxon>Teleostei</taxon>
        <taxon>Ostariophysi</taxon>
        <taxon>Cypriniformes</taxon>
        <taxon>Cyprinidae</taxon>
        <taxon>Acrossocheilinae</taxon>
        <taxon>Onychostoma</taxon>
    </lineage>
</organism>
<protein>
    <submittedName>
        <fullName evidence="1">Uncharacterized protein</fullName>
    </submittedName>
</protein>
<keyword evidence="2" id="KW-1185">Reference proteome</keyword>
<comment type="caution">
    <text evidence="1">The sequence shown here is derived from an EMBL/GenBank/DDBJ whole genome shotgun (WGS) entry which is preliminary data.</text>
</comment>
<accession>A0A7J6DBL2</accession>
<reference evidence="1 2" key="1">
    <citation type="submission" date="2020-04" db="EMBL/GenBank/DDBJ databases">
        <title>Chromosome-level genome assembly of a cyprinid fish Onychostoma macrolepis by integration of Nanopore Sequencing, Bionano and Hi-C technology.</title>
        <authorList>
            <person name="Wang D."/>
        </authorList>
    </citation>
    <scope>NUCLEOTIDE SEQUENCE [LARGE SCALE GENOMIC DNA]</scope>
    <source>
        <strain evidence="1">SWU-2019</strain>
        <tissue evidence="1">Muscle</tissue>
    </source>
</reference>
<proteinExistence type="predicted"/>
<gene>
    <name evidence="1" type="ORF">G5714_004205</name>
</gene>
<dbReference type="AlphaFoldDB" id="A0A7J6DBL2"/>
<evidence type="ECO:0000313" key="1">
    <source>
        <dbReference type="EMBL" id="KAF4116716.1"/>
    </source>
</evidence>
<dbReference type="EMBL" id="JAAMOB010000003">
    <property type="protein sequence ID" value="KAF4116716.1"/>
    <property type="molecule type" value="Genomic_DNA"/>
</dbReference>
<sequence length="197" mass="21422">MVGDIIIGDHIFSFNYVTIGKAHVVKDDTACHNKHNKDNKTQGIMEKNQWDVKHIRFRSGRLTSLDFVACYQICHIALLKEYEDSKRAFRRKYGTTDEKSGSAGVARCGTENRRSLGCGISGVECGTCGVEWSGVEWSGVWDLWSVGPVECGTAGVECGISSAEFHISAVEMGTAGMESVNSGAECESYGGHSETLI</sequence>
<dbReference type="Proteomes" id="UP000579812">
    <property type="component" value="Unassembled WGS sequence"/>
</dbReference>